<dbReference type="FunCoup" id="Q966H5">
    <property type="interactions" value="3"/>
</dbReference>
<keyword evidence="1" id="KW-1133">Transmembrane helix</keyword>
<feature type="transmembrane region" description="Helical" evidence="1">
    <location>
        <begin position="108"/>
        <end position="131"/>
    </location>
</feature>
<keyword evidence="2" id="KW-0675">Receptor</keyword>
<dbReference type="SUPFAM" id="SSF81321">
    <property type="entry name" value="Family A G protein-coupled receptor-like"/>
    <property type="match status" value="1"/>
</dbReference>
<dbReference type="InterPro" id="IPR019425">
    <property type="entry name" value="7TM_GPCR_serpentine_rcpt_Srt"/>
</dbReference>
<name>Q966H5_CAEEL</name>
<dbReference type="GeneID" id="187407"/>
<gene>
    <name evidence="2 4" type="primary">srt-31</name>
    <name evidence="2" type="ORF">CELE_M02H5.2</name>
    <name evidence="4" type="ORF">M02H5.2</name>
</gene>
<evidence type="ECO:0000256" key="1">
    <source>
        <dbReference type="SAM" id="Phobius"/>
    </source>
</evidence>
<dbReference type="HOGENOM" id="CLU_053041_3_0_1"/>
<dbReference type="Pfam" id="PF10321">
    <property type="entry name" value="7TM_GPCR_Srt"/>
    <property type="match status" value="1"/>
</dbReference>
<evidence type="ECO:0000313" key="4">
    <source>
        <dbReference type="WormBase" id="M02H5.2"/>
    </source>
</evidence>
<feature type="transmembrane region" description="Helical" evidence="1">
    <location>
        <begin position="42"/>
        <end position="60"/>
    </location>
</feature>
<reference evidence="2 3" key="1">
    <citation type="journal article" date="1998" name="Science">
        <title>Genome sequence of the nematode C. elegans: a platform for investigating biology.</title>
        <authorList>
            <consortium name="The C. elegans sequencing consortium"/>
            <person name="Sulson J.E."/>
            <person name="Waterston R."/>
        </authorList>
    </citation>
    <scope>NUCLEOTIDE SEQUENCE [LARGE SCALE GENOMIC DNA]</scope>
    <source>
        <strain evidence="2 3">Bristol N2</strain>
    </source>
</reference>
<organism evidence="2 3">
    <name type="scientific">Caenorhabditis elegans</name>
    <dbReference type="NCBI Taxonomy" id="6239"/>
    <lineage>
        <taxon>Eukaryota</taxon>
        <taxon>Metazoa</taxon>
        <taxon>Ecdysozoa</taxon>
        <taxon>Nematoda</taxon>
        <taxon>Chromadorea</taxon>
        <taxon>Rhabditida</taxon>
        <taxon>Rhabditina</taxon>
        <taxon>Rhabditomorpha</taxon>
        <taxon>Rhabditoidea</taxon>
        <taxon>Rhabditidae</taxon>
        <taxon>Peloderinae</taxon>
        <taxon>Caenorhabditis</taxon>
    </lineage>
</organism>
<dbReference type="STRING" id="6239.M02H5.2.1"/>
<dbReference type="WormBase" id="M02H5.2">
    <property type="protein sequence ID" value="CE25951"/>
    <property type="gene ID" value="WBGene00019740"/>
    <property type="gene designation" value="srt-31"/>
</dbReference>
<evidence type="ECO:0000313" key="2">
    <source>
        <dbReference type="EMBL" id="CCD62235.1"/>
    </source>
</evidence>
<dbReference type="Proteomes" id="UP000001940">
    <property type="component" value="Chromosome V"/>
</dbReference>
<dbReference type="AGR" id="WB:WBGene00019740"/>
<dbReference type="SMR" id="Q966H5"/>
<dbReference type="PANTHER" id="PTHR23021:SF83">
    <property type="entry name" value="SERPENTINE RECEPTOR, CLASS T"/>
    <property type="match status" value="1"/>
</dbReference>
<dbReference type="UCSC" id="M02H5.2">
    <property type="organism name" value="c. elegans"/>
</dbReference>
<keyword evidence="1" id="KW-0812">Transmembrane</keyword>
<dbReference type="InParanoid" id="Q966H5"/>
<proteinExistence type="predicted"/>
<protein>
    <submittedName>
        <fullName evidence="2">Serpentine Receptor, class T</fullName>
    </submittedName>
</protein>
<feature type="transmembrane region" description="Helical" evidence="1">
    <location>
        <begin position="243"/>
        <end position="263"/>
    </location>
</feature>
<dbReference type="OrthoDB" id="5843372at2759"/>
<dbReference type="eggNOG" id="ENOG502SNCU">
    <property type="taxonomic scope" value="Eukaryota"/>
</dbReference>
<keyword evidence="3" id="KW-1185">Reference proteome</keyword>
<dbReference type="PANTHER" id="PTHR23021">
    <property type="entry name" value="SERPENTINE RECEPTOR, CLASS T"/>
    <property type="match status" value="1"/>
</dbReference>
<feature type="transmembrane region" description="Helical" evidence="1">
    <location>
        <begin position="72"/>
        <end position="96"/>
    </location>
</feature>
<dbReference type="CTD" id="187407"/>
<feature type="transmembrane region" description="Helical" evidence="1">
    <location>
        <begin position="283"/>
        <end position="303"/>
    </location>
</feature>
<feature type="transmembrane region" description="Helical" evidence="1">
    <location>
        <begin position="202"/>
        <end position="223"/>
    </location>
</feature>
<sequence length="326" mass="36709">MNNIIKYGSISNIPLYNCSLLTAEDWSQNDGRAHYLSGILEFMYGVIVIFLYIPMVAVMTEKEQFKMSCFEMMTYLTIVDIFAIIVNSVITGVLSYQGAVYCSHPTLIYVSGSIGLGLWASSCLVAMLLVTNRLLDFTFKSAANFMFDKNRTFLVLILPTIYGLYFAIFTPPLLYSSKYLGWFFDPFIFQGETAEYYNYPHLANNIIVVAVTCFLYIMFCCALGAEMKNVNTGSESYKRSKQIFIQSVLICGFNLTASLLYVYMNFFEAPYSIVVVAHINWELGHGAPAFIYLVFNTTIRNGVAKKLGLKKSQIAQSESNPQVAVN</sequence>
<dbReference type="AlphaFoldDB" id="Q966H5"/>
<evidence type="ECO:0000313" key="3">
    <source>
        <dbReference type="Proteomes" id="UP000001940"/>
    </source>
</evidence>
<dbReference type="RefSeq" id="NP_503213.1">
    <property type="nucleotide sequence ID" value="NM_070812.1"/>
</dbReference>
<accession>Q966H5</accession>
<feature type="transmembrane region" description="Helical" evidence="1">
    <location>
        <begin position="152"/>
        <end position="175"/>
    </location>
</feature>
<dbReference type="KEGG" id="cel:CELE_M02H5.2"/>
<dbReference type="Gene3D" id="1.20.1070.10">
    <property type="entry name" value="Rhodopsin 7-helix transmembrane proteins"/>
    <property type="match status" value="1"/>
</dbReference>
<dbReference type="PhylomeDB" id="Q966H5"/>
<dbReference type="PaxDb" id="6239-M02H5.2"/>
<dbReference type="EMBL" id="BX284605">
    <property type="protein sequence ID" value="CCD62235.1"/>
    <property type="molecule type" value="Genomic_DNA"/>
</dbReference>
<keyword evidence="1" id="KW-0472">Membrane</keyword>
<dbReference type="OMA" id="HINWELG"/>